<proteinExistence type="predicted"/>
<feature type="region of interest" description="Disordered" evidence="1">
    <location>
        <begin position="87"/>
        <end position="108"/>
    </location>
</feature>
<gene>
    <name evidence="2" type="ORF">CTEN0397_LOCUS14017</name>
</gene>
<organism evidence="2">
    <name type="scientific">Cyclophora tenuis</name>
    <name type="common">Marine diatom</name>
    <dbReference type="NCBI Taxonomy" id="216820"/>
    <lineage>
        <taxon>Eukaryota</taxon>
        <taxon>Sar</taxon>
        <taxon>Stramenopiles</taxon>
        <taxon>Ochrophyta</taxon>
        <taxon>Bacillariophyta</taxon>
        <taxon>Fragilariophyceae</taxon>
        <taxon>Fragilariophycidae</taxon>
        <taxon>Cyclophorales</taxon>
        <taxon>Cyclophoraceae</taxon>
        <taxon>Cyclophora</taxon>
    </lineage>
</organism>
<protein>
    <submittedName>
        <fullName evidence="2">Uncharacterized protein</fullName>
    </submittedName>
</protein>
<feature type="compositionally biased region" description="Basic residues" evidence="1">
    <location>
        <begin position="98"/>
        <end position="108"/>
    </location>
</feature>
<accession>A0A7S1DBK2</accession>
<name>A0A7S1DBK2_CYCTE</name>
<evidence type="ECO:0000313" key="2">
    <source>
        <dbReference type="EMBL" id="CAD8942950.1"/>
    </source>
</evidence>
<reference evidence="2" key="1">
    <citation type="submission" date="2021-01" db="EMBL/GenBank/DDBJ databases">
        <authorList>
            <person name="Corre E."/>
            <person name="Pelletier E."/>
            <person name="Niang G."/>
            <person name="Scheremetjew M."/>
            <person name="Finn R."/>
            <person name="Kale V."/>
            <person name="Holt S."/>
            <person name="Cochrane G."/>
            <person name="Meng A."/>
            <person name="Brown T."/>
            <person name="Cohen L."/>
        </authorList>
    </citation>
    <scope>NUCLEOTIDE SEQUENCE</scope>
    <source>
        <strain evidence="2">ECT3854</strain>
    </source>
</reference>
<evidence type="ECO:0000256" key="1">
    <source>
        <dbReference type="SAM" id="MobiDB-lite"/>
    </source>
</evidence>
<dbReference type="EMBL" id="HBFW01021760">
    <property type="protein sequence ID" value="CAD8942950.1"/>
    <property type="molecule type" value="Transcribed_RNA"/>
</dbReference>
<sequence>MKNVNMGRSYCPKTDYDKALKGHANPEVIKAKLQEAHEWLSPGSVHDRTANGWEAAYDLRVWKNYPGDGPNMSRAVLYFVTFGWMGASGGPTQSSKRLTSRLRKFWSQ</sequence>
<dbReference type="AlphaFoldDB" id="A0A7S1DBK2"/>